<dbReference type="PANTHER" id="PTHR38341:SF1">
    <property type="entry name" value="FRUCTOSE-1,6-BISPHOSPHATE ALDOLASE_PHOSPHATASE"/>
    <property type="match status" value="1"/>
</dbReference>
<sequence length="357" mass="39417">MTSVDAQSKKVTLCAYKADLGGFVGHTSIHPDLLEIARERLLGFREKGRIRDFHVMRCGDDIELLMTHYQGCASADIEDMVMNVLSACATRSSELKLYGSLQSLLRGDFSGSVAGLGFGLAEMEFVERESEPVLVFMADKALSGLWNLPLYKIFADPFNTPGLVMDDVMMEGFSFSVFDRKDAATTVFKAPEQLYQLLALIGDSTRYLVTEVRRSHDGELAAVVSTESKIDKTGGSAPSTGRGEDPVVMMRCQKGLPAVGEVLEAFTFPYLVEGWMRGAHIGPLMPVPFYEANPTRFDGPPRVIASGFQLSKGQLIGPHDMFDDPAFDQSRREASKVSGYMRRHGPFKPHRIIDKNL</sequence>
<evidence type="ECO:0000256" key="6">
    <source>
        <dbReference type="ARBA" id="ARBA00013093"/>
    </source>
</evidence>
<proteinExistence type="inferred from homology"/>
<evidence type="ECO:0000256" key="8">
    <source>
        <dbReference type="ARBA" id="ARBA00022432"/>
    </source>
</evidence>
<comment type="subunit">
    <text evidence="5">Homooctamer; dimer of tetramers.</text>
</comment>
<keyword evidence="8" id="KW-0312">Gluconeogenesis</keyword>
<dbReference type="EC" id="3.1.3.11" evidence="6"/>
<evidence type="ECO:0000256" key="13">
    <source>
        <dbReference type="ARBA" id="ARBA00023270"/>
    </source>
</evidence>
<accession>A0A3B0QRV1</accession>
<dbReference type="EMBL" id="UOEA01000060">
    <property type="protein sequence ID" value="VAV84150.1"/>
    <property type="molecule type" value="Genomic_DNA"/>
</dbReference>
<dbReference type="UniPathway" id="UPA00138"/>
<dbReference type="GO" id="GO:0006094">
    <property type="term" value="P:gluconeogenesis"/>
    <property type="evidence" value="ECO:0007669"/>
    <property type="project" value="UniProtKB-UniPathway"/>
</dbReference>
<evidence type="ECO:0000256" key="14">
    <source>
        <dbReference type="ARBA" id="ARBA00023277"/>
    </source>
</evidence>
<dbReference type="SUPFAM" id="SSF111249">
    <property type="entry name" value="Sulfolobus fructose-1,6-bisphosphatase-like"/>
    <property type="match status" value="1"/>
</dbReference>
<dbReference type="GO" id="GO:0042132">
    <property type="term" value="F:fructose 1,6-bisphosphate 1-phosphatase activity"/>
    <property type="evidence" value="ECO:0007669"/>
    <property type="project" value="UniProtKB-EC"/>
</dbReference>
<organism evidence="15">
    <name type="scientific">hydrothermal vent metagenome</name>
    <dbReference type="NCBI Taxonomy" id="652676"/>
    <lineage>
        <taxon>unclassified sequences</taxon>
        <taxon>metagenomes</taxon>
        <taxon>ecological metagenomes</taxon>
    </lineage>
</organism>
<dbReference type="InterPro" id="IPR002803">
    <property type="entry name" value="FBPase_V"/>
</dbReference>
<evidence type="ECO:0000256" key="10">
    <source>
        <dbReference type="ARBA" id="ARBA00022801"/>
    </source>
</evidence>
<keyword evidence="9" id="KW-0479">Metal-binding</keyword>
<dbReference type="GO" id="GO:0046872">
    <property type="term" value="F:metal ion binding"/>
    <property type="evidence" value="ECO:0007669"/>
    <property type="project" value="UniProtKB-KW"/>
</dbReference>
<evidence type="ECO:0000256" key="9">
    <source>
        <dbReference type="ARBA" id="ARBA00022723"/>
    </source>
</evidence>
<dbReference type="GO" id="GO:0016829">
    <property type="term" value="F:lyase activity"/>
    <property type="evidence" value="ECO:0007669"/>
    <property type="project" value="UniProtKB-KW"/>
</dbReference>
<evidence type="ECO:0000256" key="3">
    <source>
        <dbReference type="ARBA" id="ARBA00004742"/>
    </source>
</evidence>
<reference evidence="15" key="1">
    <citation type="submission" date="2018-06" db="EMBL/GenBank/DDBJ databases">
        <authorList>
            <person name="Zhirakovskaya E."/>
        </authorList>
    </citation>
    <scope>NUCLEOTIDE SEQUENCE</scope>
</reference>
<evidence type="ECO:0000256" key="2">
    <source>
        <dbReference type="ARBA" id="ARBA00001946"/>
    </source>
</evidence>
<name>A0A3B0QRV1_9ZZZZ</name>
<keyword evidence="12 15" id="KW-0456">Lyase</keyword>
<evidence type="ECO:0000256" key="7">
    <source>
        <dbReference type="ARBA" id="ARBA00018635"/>
    </source>
</evidence>
<keyword evidence="14" id="KW-0119">Carbohydrate metabolism</keyword>
<evidence type="ECO:0000256" key="1">
    <source>
        <dbReference type="ARBA" id="ARBA00001273"/>
    </source>
</evidence>
<keyword evidence="10" id="KW-0378">Hydrolase</keyword>
<evidence type="ECO:0000256" key="5">
    <source>
        <dbReference type="ARBA" id="ARBA00011820"/>
    </source>
</evidence>
<evidence type="ECO:0000256" key="4">
    <source>
        <dbReference type="ARBA" id="ARBA00010693"/>
    </source>
</evidence>
<evidence type="ECO:0000256" key="12">
    <source>
        <dbReference type="ARBA" id="ARBA00023239"/>
    </source>
</evidence>
<dbReference type="InterPro" id="IPR036076">
    <property type="entry name" value="FBPase_V_sf"/>
</dbReference>
<keyword evidence="11" id="KW-0460">Magnesium</keyword>
<dbReference type="PANTHER" id="PTHR38341">
    <property type="entry name" value="FRUCTOSE-1,6-BISPHOSPHATE ALDOLASE/PHOSPHATASE"/>
    <property type="match status" value="1"/>
</dbReference>
<comment type="cofactor">
    <cofactor evidence="2">
        <name>Mg(2+)</name>
        <dbReference type="ChEBI" id="CHEBI:18420"/>
    </cofactor>
</comment>
<keyword evidence="13" id="KW-0704">Schiff base</keyword>
<dbReference type="AlphaFoldDB" id="A0A3B0QRV1"/>
<comment type="catalytic activity">
    <reaction evidence="1">
        <text>beta-D-fructose 1,6-bisphosphate + H2O = beta-D-fructose 6-phosphate + phosphate</text>
        <dbReference type="Rhea" id="RHEA:11064"/>
        <dbReference type="ChEBI" id="CHEBI:15377"/>
        <dbReference type="ChEBI" id="CHEBI:32966"/>
        <dbReference type="ChEBI" id="CHEBI:43474"/>
        <dbReference type="ChEBI" id="CHEBI:57634"/>
        <dbReference type="EC" id="3.1.3.11"/>
    </reaction>
</comment>
<evidence type="ECO:0000256" key="11">
    <source>
        <dbReference type="ARBA" id="ARBA00022842"/>
    </source>
</evidence>
<protein>
    <recommendedName>
        <fullName evidence="7">Fructose-1,6-bisphosphate aldolase/phosphatase</fullName>
        <ecNumber evidence="6">3.1.3.11</ecNumber>
    </recommendedName>
</protein>
<evidence type="ECO:0000313" key="15">
    <source>
        <dbReference type="EMBL" id="VAV84150.1"/>
    </source>
</evidence>
<dbReference type="Pfam" id="PF01950">
    <property type="entry name" value="FBPase_3"/>
    <property type="match status" value="1"/>
</dbReference>
<comment type="pathway">
    <text evidence="3">Carbohydrate biosynthesis; gluconeogenesis.</text>
</comment>
<comment type="similarity">
    <text evidence="4">Belongs to the FBP aldolase/phosphatase family.</text>
</comment>
<gene>
    <name evidence="15" type="ORF">MNBD_DELTA01-778</name>
</gene>